<dbReference type="OrthoDB" id="9797709at2"/>
<dbReference type="AlphaFoldDB" id="A0A1H5SVE7"/>
<organism evidence="2 3">
    <name type="scientific">Bryocella elongata</name>
    <dbReference type="NCBI Taxonomy" id="863522"/>
    <lineage>
        <taxon>Bacteria</taxon>
        <taxon>Pseudomonadati</taxon>
        <taxon>Acidobacteriota</taxon>
        <taxon>Terriglobia</taxon>
        <taxon>Terriglobales</taxon>
        <taxon>Acidobacteriaceae</taxon>
        <taxon>Bryocella</taxon>
    </lineage>
</organism>
<dbReference type="InterPro" id="IPR005180">
    <property type="entry name" value="DUF302"/>
</dbReference>
<sequence>MEPTQDNGLKIFPSKHAPAETLDRLTTALQQHGVTVFARIEHSQLAAEAGLHMPPCAVLIFGNPKAGTPVMLAAPTSSIDLPLKALAWEDADGNSYLAINTPEYLAARHNIPADLIKNLAAVTPLIEAAAL</sequence>
<name>A0A1H5SVE7_9BACT</name>
<feature type="domain" description="DUF302" evidence="1">
    <location>
        <begin position="40"/>
        <end position="102"/>
    </location>
</feature>
<keyword evidence="3" id="KW-1185">Reference proteome</keyword>
<dbReference type="RefSeq" id="WP_103931314.1">
    <property type="nucleotide sequence ID" value="NZ_FNVA01000001.1"/>
</dbReference>
<evidence type="ECO:0000259" key="1">
    <source>
        <dbReference type="Pfam" id="PF03625"/>
    </source>
</evidence>
<dbReference type="PANTHER" id="PTHR38342">
    <property type="entry name" value="SLR5037 PROTEIN"/>
    <property type="match status" value="1"/>
</dbReference>
<dbReference type="EMBL" id="FNVA01000001">
    <property type="protein sequence ID" value="SEF54536.1"/>
    <property type="molecule type" value="Genomic_DNA"/>
</dbReference>
<gene>
    <name evidence="2" type="ORF">SAMN05421819_0371</name>
</gene>
<accession>A0A1H5SVE7</accession>
<proteinExistence type="predicted"/>
<dbReference type="SUPFAM" id="SSF103247">
    <property type="entry name" value="TT1751-like"/>
    <property type="match status" value="1"/>
</dbReference>
<dbReference type="PANTHER" id="PTHR38342:SF2">
    <property type="entry name" value="INNER MEMBRANE OR EXPORTED"/>
    <property type="match status" value="1"/>
</dbReference>
<dbReference type="Pfam" id="PF03625">
    <property type="entry name" value="DUF302"/>
    <property type="match status" value="1"/>
</dbReference>
<dbReference type="InterPro" id="IPR035923">
    <property type="entry name" value="TT1751-like_sf"/>
</dbReference>
<dbReference type="CDD" id="cd14797">
    <property type="entry name" value="DUF302"/>
    <property type="match status" value="1"/>
</dbReference>
<protein>
    <submittedName>
        <fullName evidence="2">Uncharacterized conserved protein, DUF302 family</fullName>
    </submittedName>
</protein>
<evidence type="ECO:0000313" key="2">
    <source>
        <dbReference type="EMBL" id="SEF54536.1"/>
    </source>
</evidence>
<dbReference type="Proteomes" id="UP000236728">
    <property type="component" value="Unassembled WGS sequence"/>
</dbReference>
<evidence type="ECO:0000313" key="3">
    <source>
        <dbReference type="Proteomes" id="UP000236728"/>
    </source>
</evidence>
<dbReference type="Gene3D" id="3.30.310.70">
    <property type="entry name" value="TT1751-like domain"/>
    <property type="match status" value="1"/>
</dbReference>
<reference evidence="2 3" key="1">
    <citation type="submission" date="2016-10" db="EMBL/GenBank/DDBJ databases">
        <authorList>
            <person name="de Groot N.N."/>
        </authorList>
    </citation>
    <scope>NUCLEOTIDE SEQUENCE [LARGE SCALE GENOMIC DNA]</scope>
    <source>
        <strain evidence="2 3">DSM 22489</strain>
    </source>
</reference>